<keyword evidence="7" id="KW-1133">Transmembrane helix</keyword>
<dbReference type="GO" id="GO:0006805">
    <property type="term" value="P:xenobiotic metabolic process"/>
    <property type="evidence" value="ECO:0007669"/>
    <property type="project" value="TreeGrafter"/>
</dbReference>
<reference evidence="8 9" key="1">
    <citation type="submission" date="2015-12" db="EMBL/GenBank/DDBJ databases">
        <title>The genome of Folsomia candida.</title>
        <authorList>
            <person name="Faddeeva A."/>
            <person name="Derks M.F."/>
            <person name="Anvar Y."/>
            <person name="Smit S."/>
            <person name="Van Straalen N."/>
            <person name="Roelofs D."/>
        </authorList>
    </citation>
    <scope>NUCLEOTIDE SEQUENCE [LARGE SCALE GENOMIC DNA]</scope>
    <source>
        <strain evidence="8 9">VU population</strain>
        <tissue evidence="8">Whole body</tissue>
    </source>
</reference>
<dbReference type="GO" id="GO:0005737">
    <property type="term" value="C:cytoplasm"/>
    <property type="evidence" value="ECO:0007669"/>
    <property type="project" value="TreeGrafter"/>
</dbReference>
<gene>
    <name evidence="8" type="ORF">Fcan01_00976</name>
</gene>
<dbReference type="InterPro" id="IPR002401">
    <property type="entry name" value="Cyt_P450_E_grp-I"/>
</dbReference>
<dbReference type="Proteomes" id="UP000198287">
    <property type="component" value="Unassembled WGS sequence"/>
</dbReference>
<keyword evidence="4 6" id="KW-0503">Monooxygenase</keyword>
<dbReference type="Gene3D" id="1.10.630.10">
    <property type="entry name" value="Cytochrome P450"/>
    <property type="match status" value="2"/>
</dbReference>
<accession>A0A226EZ60</accession>
<dbReference type="InterPro" id="IPR036396">
    <property type="entry name" value="Cyt_P450_sf"/>
</dbReference>
<dbReference type="GO" id="GO:0005506">
    <property type="term" value="F:iron ion binding"/>
    <property type="evidence" value="ECO:0007669"/>
    <property type="project" value="InterPro"/>
</dbReference>
<dbReference type="PROSITE" id="PS00086">
    <property type="entry name" value="CYTOCHROME_P450"/>
    <property type="match status" value="1"/>
</dbReference>
<dbReference type="OrthoDB" id="1470350at2759"/>
<dbReference type="EMBL" id="LNIX01000001">
    <property type="protein sequence ID" value="OXA62427.1"/>
    <property type="molecule type" value="Genomic_DNA"/>
</dbReference>
<dbReference type="PANTHER" id="PTHR24300">
    <property type="entry name" value="CYTOCHROME P450 508A4-RELATED"/>
    <property type="match status" value="1"/>
</dbReference>
<dbReference type="PRINTS" id="PR00385">
    <property type="entry name" value="P450"/>
</dbReference>
<evidence type="ECO:0000256" key="6">
    <source>
        <dbReference type="RuleBase" id="RU000461"/>
    </source>
</evidence>
<evidence type="ECO:0000256" key="7">
    <source>
        <dbReference type="SAM" id="Phobius"/>
    </source>
</evidence>
<feature type="transmembrane region" description="Helical" evidence="7">
    <location>
        <begin position="5"/>
        <end position="23"/>
    </location>
</feature>
<sequence length="571" mass="64849">MFEPLVNEGIFIAVIAVITWIIWDYLDSKNQPPGPSRFPFFGNLFQVAIADPIPYIGLYKICKRYGKHGLTRIQLGFINAVFLNDVQTMKDLINREETFSREFAEEIKARNMNKNLGILIGVGHPWKEMRRFTLKTLKNFGFSKRSVMGNVMSSEANLIQDELIQMSKSSKDGTIRIVGDFFAVSTLNIVLWMVTGKRCDRNDKNSVVNRFLVVGRKFSQSFSMISGLYNYWPFLKNICPQLCGFTQAQQLSTEMQDIAREMLYEARASGNYKTSQNCFIDEFLAQIDEEEKKRDGEERFFTDDQFIIIIMDLIQAGSDTTSGSLAFGILLLASHPTVQEKLVQEIIRVVGLQGVPCLEDRDKLNEVSTVGLLFCVTGSKSSSDPEYGSLSKVNFLVMLAIFNRKKAEDENRLPNLEAGVEHPRMPYTQAVIAETLRYARTVMLLPRNVLKDFWYQGFHFKKGTTLMMCAHTINMDEDVWGDPDNFRPERFIKDGSFNKEFADENTLPFGTGRRSCIGEGIARDALFIMLTTLIRNLDFSLPEGRPKPSLIPVLGFSALAAPFDVVINPRK</sequence>
<dbReference type="OMA" id="IMETRIL"/>
<name>A0A226EZ60_FOLCA</name>
<proteinExistence type="inferred from homology"/>
<keyword evidence="2 5" id="KW-0479">Metal-binding</keyword>
<dbReference type="GO" id="GO:0006082">
    <property type="term" value="P:organic acid metabolic process"/>
    <property type="evidence" value="ECO:0007669"/>
    <property type="project" value="TreeGrafter"/>
</dbReference>
<keyword evidence="3 5" id="KW-0408">Iron</keyword>
<dbReference type="PRINTS" id="PR00463">
    <property type="entry name" value="EP450I"/>
</dbReference>
<keyword evidence="7" id="KW-0472">Membrane</keyword>
<feature type="transmembrane region" description="Helical" evidence="7">
    <location>
        <begin position="175"/>
        <end position="194"/>
    </location>
</feature>
<dbReference type="Pfam" id="PF00067">
    <property type="entry name" value="p450"/>
    <property type="match status" value="2"/>
</dbReference>
<protein>
    <submittedName>
        <fullName evidence="8">Farnesoate epoxidase</fullName>
    </submittedName>
</protein>
<feature type="binding site" description="axial binding residue" evidence="5">
    <location>
        <position position="516"/>
    </location>
    <ligand>
        <name>heme</name>
        <dbReference type="ChEBI" id="CHEBI:30413"/>
    </ligand>
    <ligandPart>
        <name>Fe</name>
        <dbReference type="ChEBI" id="CHEBI:18248"/>
    </ligandPart>
</feature>
<dbReference type="GO" id="GO:0008395">
    <property type="term" value="F:steroid hydroxylase activity"/>
    <property type="evidence" value="ECO:0007669"/>
    <property type="project" value="TreeGrafter"/>
</dbReference>
<feature type="transmembrane region" description="Helical" evidence="7">
    <location>
        <begin position="43"/>
        <end position="62"/>
    </location>
</feature>
<evidence type="ECO:0000313" key="9">
    <source>
        <dbReference type="Proteomes" id="UP000198287"/>
    </source>
</evidence>
<evidence type="ECO:0000313" key="8">
    <source>
        <dbReference type="EMBL" id="OXA62427.1"/>
    </source>
</evidence>
<dbReference type="SUPFAM" id="SSF48264">
    <property type="entry name" value="Cytochrome P450"/>
    <property type="match status" value="1"/>
</dbReference>
<evidence type="ECO:0000256" key="1">
    <source>
        <dbReference type="ARBA" id="ARBA00010617"/>
    </source>
</evidence>
<dbReference type="AlphaFoldDB" id="A0A226EZ60"/>
<organism evidence="8 9">
    <name type="scientific">Folsomia candida</name>
    <name type="common">Springtail</name>
    <dbReference type="NCBI Taxonomy" id="158441"/>
    <lineage>
        <taxon>Eukaryota</taxon>
        <taxon>Metazoa</taxon>
        <taxon>Ecdysozoa</taxon>
        <taxon>Arthropoda</taxon>
        <taxon>Hexapoda</taxon>
        <taxon>Collembola</taxon>
        <taxon>Entomobryomorpha</taxon>
        <taxon>Isotomoidea</taxon>
        <taxon>Isotomidae</taxon>
        <taxon>Proisotominae</taxon>
        <taxon>Folsomia</taxon>
    </lineage>
</organism>
<dbReference type="InterPro" id="IPR001128">
    <property type="entry name" value="Cyt_P450"/>
</dbReference>
<dbReference type="PANTHER" id="PTHR24300:SF403">
    <property type="entry name" value="CYTOCHROME P450 306A1"/>
    <property type="match status" value="1"/>
</dbReference>
<dbReference type="GO" id="GO:0020037">
    <property type="term" value="F:heme binding"/>
    <property type="evidence" value="ECO:0007669"/>
    <property type="project" value="InterPro"/>
</dbReference>
<dbReference type="STRING" id="158441.A0A226EZ60"/>
<keyword evidence="7" id="KW-0812">Transmembrane</keyword>
<evidence type="ECO:0000256" key="3">
    <source>
        <dbReference type="ARBA" id="ARBA00023004"/>
    </source>
</evidence>
<keyword evidence="6" id="KW-0560">Oxidoreductase</keyword>
<comment type="caution">
    <text evidence="8">The sequence shown here is derived from an EMBL/GenBank/DDBJ whole genome shotgun (WGS) entry which is preliminary data.</text>
</comment>
<comment type="cofactor">
    <cofactor evidence="5">
        <name>heme</name>
        <dbReference type="ChEBI" id="CHEBI:30413"/>
    </cofactor>
</comment>
<dbReference type="InterPro" id="IPR017972">
    <property type="entry name" value="Cyt_P450_CS"/>
</dbReference>
<keyword evidence="9" id="KW-1185">Reference proteome</keyword>
<evidence type="ECO:0000256" key="4">
    <source>
        <dbReference type="ARBA" id="ARBA00023033"/>
    </source>
</evidence>
<comment type="similarity">
    <text evidence="1 6">Belongs to the cytochrome P450 family.</text>
</comment>
<keyword evidence="5 6" id="KW-0349">Heme</keyword>
<dbReference type="InterPro" id="IPR050182">
    <property type="entry name" value="Cytochrome_P450_fam2"/>
</dbReference>
<evidence type="ECO:0000256" key="5">
    <source>
        <dbReference type="PIRSR" id="PIRSR602401-1"/>
    </source>
</evidence>
<evidence type="ECO:0000256" key="2">
    <source>
        <dbReference type="ARBA" id="ARBA00022723"/>
    </source>
</evidence>
<dbReference type="GO" id="GO:0016712">
    <property type="term" value="F:oxidoreductase activity, acting on paired donors, with incorporation or reduction of molecular oxygen, reduced flavin or flavoprotein as one donor, and incorporation of one atom of oxygen"/>
    <property type="evidence" value="ECO:0007669"/>
    <property type="project" value="TreeGrafter"/>
</dbReference>